<evidence type="ECO:0000256" key="4">
    <source>
        <dbReference type="ARBA" id="ARBA00022679"/>
    </source>
</evidence>
<accession>A0AAE0KSA6</accession>
<dbReference type="GO" id="GO:0000139">
    <property type="term" value="C:Golgi membrane"/>
    <property type="evidence" value="ECO:0007669"/>
    <property type="project" value="UniProtKB-SubCell"/>
</dbReference>
<reference evidence="8 9" key="1">
    <citation type="journal article" date="2015" name="Genome Biol. Evol.">
        <title>Comparative Genomics of a Bacterivorous Green Alga Reveals Evolutionary Causalities and Consequences of Phago-Mixotrophic Mode of Nutrition.</title>
        <authorList>
            <person name="Burns J.A."/>
            <person name="Paasch A."/>
            <person name="Narechania A."/>
            <person name="Kim E."/>
        </authorList>
    </citation>
    <scope>NUCLEOTIDE SEQUENCE [LARGE SCALE GENOMIC DNA]</scope>
    <source>
        <strain evidence="8 9">PLY_AMNH</strain>
    </source>
</reference>
<feature type="domain" description="Nucleotide-diphospho-sugar transferase" evidence="7">
    <location>
        <begin position="73"/>
        <end position="173"/>
    </location>
</feature>
<dbReference type="AlphaFoldDB" id="A0AAE0KSA6"/>
<evidence type="ECO:0000256" key="6">
    <source>
        <dbReference type="SAM" id="MobiDB-lite"/>
    </source>
</evidence>
<keyword evidence="9" id="KW-1185">Reference proteome</keyword>
<evidence type="ECO:0000256" key="2">
    <source>
        <dbReference type="ARBA" id="ARBA00007033"/>
    </source>
</evidence>
<protein>
    <recommendedName>
        <fullName evidence="5">Glycosyltransferase</fullName>
        <ecNumber evidence="5">2.4.2.-</ecNumber>
    </recommendedName>
</protein>
<dbReference type="InterPro" id="IPR008630">
    <property type="entry name" value="Glyco_trans_34"/>
</dbReference>
<comment type="subcellular location">
    <subcellularLocation>
        <location evidence="5">Golgi apparatus membrane</location>
        <topology evidence="5">Single-pass type II membrane protein</topology>
    </subcellularLocation>
</comment>
<dbReference type="InterPro" id="IPR005069">
    <property type="entry name" value="Nucl-diP-sugar_transferase"/>
</dbReference>
<organism evidence="8 9">
    <name type="scientific">Cymbomonas tetramitiformis</name>
    <dbReference type="NCBI Taxonomy" id="36881"/>
    <lineage>
        <taxon>Eukaryota</taxon>
        <taxon>Viridiplantae</taxon>
        <taxon>Chlorophyta</taxon>
        <taxon>Pyramimonadophyceae</taxon>
        <taxon>Pyramimonadales</taxon>
        <taxon>Pyramimonadaceae</taxon>
        <taxon>Cymbomonas</taxon>
    </lineage>
</organism>
<keyword evidence="5" id="KW-0961">Cell wall biogenesis/degradation</keyword>
<dbReference type="GO" id="GO:0016757">
    <property type="term" value="F:glycosyltransferase activity"/>
    <property type="evidence" value="ECO:0007669"/>
    <property type="project" value="UniProtKB-KW"/>
</dbReference>
<evidence type="ECO:0000313" key="9">
    <source>
        <dbReference type="Proteomes" id="UP001190700"/>
    </source>
</evidence>
<evidence type="ECO:0000256" key="3">
    <source>
        <dbReference type="ARBA" id="ARBA00022676"/>
    </source>
</evidence>
<gene>
    <name evidence="8" type="ORF">CYMTET_32357</name>
</gene>
<keyword evidence="5" id="KW-0735">Signal-anchor</keyword>
<keyword evidence="4 5" id="KW-0808">Transferase</keyword>
<feature type="region of interest" description="Disordered" evidence="6">
    <location>
        <begin position="215"/>
        <end position="240"/>
    </location>
</feature>
<proteinExistence type="inferred from homology"/>
<dbReference type="PANTHER" id="PTHR31306">
    <property type="entry name" value="ALPHA-1,6-MANNOSYLTRANSFERASE MNN11-RELATED"/>
    <property type="match status" value="1"/>
</dbReference>
<dbReference type="Pfam" id="PF03407">
    <property type="entry name" value="Nucleotid_trans"/>
    <property type="match status" value="1"/>
</dbReference>
<comment type="caution">
    <text evidence="8">The sequence shown here is derived from an EMBL/GenBank/DDBJ whole genome shotgun (WGS) entry which is preliminary data.</text>
</comment>
<comment type="similarity">
    <text evidence="1">Belongs to the glycosyltransferase 34 family.</text>
</comment>
<dbReference type="InterPro" id="IPR029044">
    <property type="entry name" value="Nucleotide-diphossugar_trans"/>
</dbReference>
<evidence type="ECO:0000313" key="8">
    <source>
        <dbReference type="EMBL" id="KAK3258605.1"/>
    </source>
</evidence>
<name>A0AAE0KSA6_9CHLO</name>
<dbReference type="EMBL" id="LGRX02019414">
    <property type="protein sequence ID" value="KAK3258605.1"/>
    <property type="molecule type" value="Genomic_DNA"/>
</dbReference>
<dbReference type="EC" id="2.4.2.-" evidence="5"/>
<keyword evidence="3 5" id="KW-0328">Glycosyltransferase</keyword>
<dbReference type="Proteomes" id="UP001190700">
    <property type="component" value="Unassembled WGS sequence"/>
</dbReference>
<dbReference type="Gene3D" id="3.90.550.10">
    <property type="entry name" value="Spore Coat Polysaccharide Biosynthesis Protein SpsA, Chain A"/>
    <property type="match status" value="1"/>
</dbReference>
<dbReference type="PANTHER" id="PTHR31306:SF4">
    <property type="entry name" value="ALPHA-1,2-GALACTOSYLTRANSFERASE"/>
    <property type="match status" value="1"/>
</dbReference>
<evidence type="ECO:0000256" key="1">
    <source>
        <dbReference type="ARBA" id="ARBA00005664"/>
    </source>
</evidence>
<evidence type="ECO:0000259" key="7">
    <source>
        <dbReference type="Pfam" id="PF03407"/>
    </source>
</evidence>
<keyword evidence="5" id="KW-0333">Golgi apparatus</keyword>
<evidence type="ECO:0000256" key="5">
    <source>
        <dbReference type="RuleBase" id="RU363055"/>
    </source>
</evidence>
<comment type="similarity">
    <text evidence="2 5">Belongs to the glycosyltransferase 77 family.</text>
</comment>
<dbReference type="GO" id="GO:0071555">
    <property type="term" value="P:cell wall organization"/>
    <property type="evidence" value="ECO:0007669"/>
    <property type="project" value="UniProtKB-KW"/>
</dbReference>
<dbReference type="SUPFAM" id="SSF53448">
    <property type="entry name" value="Nucleotide-diphospho-sugar transferases"/>
    <property type="match status" value="1"/>
</dbReference>
<keyword evidence="5" id="KW-0812">Transmembrane</keyword>
<sequence>MLANVERLAQVTSNIESYGGYSAALNAAYAKHFGYDFLISTDPAPAQKDARFAKVMLLRDALGGRGYDYALWIDADAILYEHEHDVVAALLAEYVTADLLFCRGGVNGLRPNLVNTGTIVARNTAWTAQFLEAWDSHELALAGRPDQEVFDALWLENSLEVQEHVALLPSDALNSEGVAAVFQTRATPPVIHLMGASTTLRRAVLAAAHASFCRSTKAPGPDEEKGTAPAACPGSEAPGAELDLSPGAPYTGSTTTRFALHPATSEMLQGACQALQARVAAALEGHAEEGGAEALKAAWELVMLSAAVTGHAADEMRKRNLPEENASSSDEASARALEKSCVLDSEQARAMLESMEAWAKTQLAVEPQRGMELAVARGMLLNELAGMHSASGNYSSCAALVHVILDDEGAHLGPVLVSLPVRTCASAVLDRAVAARGLK</sequence>
<dbReference type="GO" id="GO:0006487">
    <property type="term" value="P:protein N-linked glycosylation"/>
    <property type="evidence" value="ECO:0007669"/>
    <property type="project" value="TreeGrafter"/>
</dbReference>